<gene>
    <name evidence="1" type="ORF">GCM10023116_35900</name>
</gene>
<protein>
    <submittedName>
        <fullName evidence="1">Uncharacterized protein</fullName>
    </submittedName>
</protein>
<dbReference type="Proteomes" id="UP001500604">
    <property type="component" value="Unassembled WGS sequence"/>
</dbReference>
<evidence type="ECO:0000313" key="2">
    <source>
        <dbReference type="Proteomes" id="UP001500604"/>
    </source>
</evidence>
<sequence length="79" mass="9092">MMCLNMNCYLFRRYIYASSSNNMRAKLVPVTVDADHEKGAVYPVFRCFFWRMEQLSAMIADGFVRFSTGVENMTGKVAC</sequence>
<accession>A0ABP8V7L4</accession>
<evidence type="ECO:0000313" key="1">
    <source>
        <dbReference type="EMBL" id="GAA4651306.1"/>
    </source>
</evidence>
<reference evidence="2" key="1">
    <citation type="journal article" date="2019" name="Int. J. Syst. Evol. Microbiol.">
        <title>The Global Catalogue of Microorganisms (GCM) 10K type strain sequencing project: providing services to taxonomists for standard genome sequencing and annotation.</title>
        <authorList>
            <consortium name="The Broad Institute Genomics Platform"/>
            <consortium name="The Broad Institute Genome Sequencing Center for Infectious Disease"/>
            <person name="Wu L."/>
            <person name="Ma J."/>
        </authorList>
    </citation>
    <scope>NUCLEOTIDE SEQUENCE [LARGE SCALE GENOMIC DNA]</scope>
    <source>
        <strain evidence="2">JCM 17805</strain>
    </source>
</reference>
<organism evidence="1 2">
    <name type="scientific">Kistimonas scapharcae</name>
    <dbReference type="NCBI Taxonomy" id="1036133"/>
    <lineage>
        <taxon>Bacteria</taxon>
        <taxon>Pseudomonadati</taxon>
        <taxon>Pseudomonadota</taxon>
        <taxon>Gammaproteobacteria</taxon>
        <taxon>Oceanospirillales</taxon>
        <taxon>Endozoicomonadaceae</taxon>
        <taxon>Kistimonas</taxon>
    </lineage>
</organism>
<proteinExistence type="predicted"/>
<keyword evidence="2" id="KW-1185">Reference proteome</keyword>
<name>A0ABP8V7L4_9GAMM</name>
<dbReference type="EMBL" id="BAABFL010000447">
    <property type="protein sequence ID" value="GAA4651306.1"/>
    <property type="molecule type" value="Genomic_DNA"/>
</dbReference>
<comment type="caution">
    <text evidence="1">The sequence shown here is derived from an EMBL/GenBank/DDBJ whole genome shotgun (WGS) entry which is preliminary data.</text>
</comment>